<dbReference type="PANTHER" id="PTHR11932">
    <property type="entry name" value="CULLIN"/>
    <property type="match status" value="1"/>
</dbReference>
<accession>A0A1J4K8M7</accession>
<dbReference type="SUPFAM" id="SSF46785">
    <property type="entry name" value="Winged helix' DNA-binding domain"/>
    <property type="match status" value="1"/>
</dbReference>
<sequence length="759" mass="88709">MIRNIHFFEPQPYIPPPLPPRRFIDPIQDETNNGHFFVGMKKDLQMIHSLNNSIFSELNSQNSLPKSDIRQEIVECTDIILNCDYSSINAKNLIFKLSKVRRDVKLCYSIHKIITEKVQQFARKMISNFLTIETVYQLGSQWKNDINCINHLSSLMSPLCIKEMRLAYFDIIFSQEIINFFNKNSETFQKISNFIISEFLNNLNMADNIENLQNAFLFIYSTGDLFNNIFLPNFIHAQIEYYRPIVEDLFFKFDYLSDYFKEISNLENNIKNSITCLHLPNFAQNDLIVSFHHLVFAEKLDDICKRGLRHLILDKDHQTIEKCTEYARSTDTISTFTHELSFDFESVAEDCFKHTRPIKSVIEIMKTLGYLSKVVFNAEQAKMLKDFFDKGFNSTPELAARLLAEEINNIFLNDEEQQNPISNIENTIINDSINHSNENNFKDKLDILIKIFRVLQCKDVFEAYHHLLLSRRILMLKSSVVHADELFAIELRNQCGPEYTKRIDSIFEDLHKSIQIAREFVCCSNSPKYFKVLVLNQANWTHMKQTPLEVPSCIRQSLTQFAQFYCMKNPKKKIGWNHHFSRVKLQVNNETGIKEIICNGISATILYLFNVNKKLTLKQICELCKGSENEIDECVKWLKTKKNGKIITFIKNSNEIEINQNPKTDQQIISLPFISTTVPHAESERAKYQIGTFKANQIDAAIMSLLKKEKSMDKYELKTQIKSIITFRLEDELYEKELENLAKKWYLKLDASGRVHYLP</sequence>
<dbReference type="InterPro" id="IPR036317">
    <property type="entry name" value="Cullin_homology_sf"/>
</dbReference>
<gene>
    <name evidence="4" type="ORF">TRFO_05659</name>
</gene>
<dbReference type="SUPFAM" id="SSF75632">
    <property type="entry name" value="Cullin homology domain"/>
    <property type="match status" value="1"/>
</dbReference>
<dbReference type="InterPro" id="IPR059120">
    <property type="entry name" value="Cullin-like_AB"/>
</dbReference>
<dbReference type="PROSITE" id="PS50069">
    <property type="entry name" value="CULLIN_2"/>
    <property type="match status" value="1"/>
</dbReference>
<name>A0A1J4K8M7_9EUKA</name>
<dbReference type="SMART" id="SM00182">
    <property type="entry name" value="CULLIN"/>
    <property type="match status" value="1"/>
</dbReference>
<dbReference type="EMBL" id="MLAK01000738">
    <property type="protein sequence ID" value="OHT06022.1"/>
    <property type="molecule type" value="Genomic_DNA"/>
</dbReference>
<evidence type="ECO:0000256" key="1">
    <source>
        <dbReference type="PROSITE-ProRule" id="PRU00330"/>
    </source>
</evidence>
<dbReference type="Pfam" id="PF00888">
    <property type="entry name" value="Cullin"/>
    <property type="match status" value="1"/>
</dbReference>
<dbReference type="VEuPathDB" id="TrichDB:TRFO_05659"/>
<dbReference type="InterPro" id="IPR001373">
    <property type="entry name" value="Cullin_N"/>
</dbReference>
<dbReference type="RefSeq" id="XP_068359158.1">
    <property type="nucleotide sequence ID" value="XM_068492631.1"/>
</dbReference>
<dbReference type="GeneID" id="94827335"/>
<evidence type="ECO:0000259" key="3">
    <source>
        <dbReference type="PROSITE" id="PS50069"/>
    </source>
</evidence>
<dbReference type="GO" id="GO:0006511">
    <property type="term" value="P:ubiquitin-dependent protein catabolic process"/>
    <property type="evidence" value="ECO:0007669"/>
    <property type="project" value="InterPro"/>
</dbReference>
<dbReference type="Pfam" id="PF26557">
    <property type="entry name" value="Cullin_AB"/>
    <property type="match status" value="1"/>
</dbReference>
<dbReference type="InterPro" id="IPR036390">
    <property type="entry name" value="WH_DNA-bd_sf"/>
</dbReference>
<keyword evidence="5" id="KW-1185">Reference proteome</keyword>
<evidence type="ECO:0000313" key="5">
    <source>
        <dbReference type="Proteomes" id="UP000179807"/>
    </source>
</evidence>
<dbReference type="Gene3D" id="3.30.230.130">
    <property type="entry name" value="Cullin, Chain C, Domain 2"/>
    <property type="match status" value="1"/>
</dbReference>
<dbReference type="AlphaFoldDB" id="A0A1J4K8M7"/>
<dbReference type="GO" id="GO:0031625">
    <property type="term" value="F:ubiquitin protein ligase binding"/>
    <property type="evidence" value="ECO:0007669"/>
    <property type="project" value="InterPro"/>
</dbReference>
<dbReference type="Gene3D" id="1.10.10.10">
    <property type="entry name" value="Winged helix-like DNA-binding domain superfamily/Winged helix DNA-binding domain"/>
    <property type="match status" value="1"/>
</dbReference>
<dbReference type="Gene3D" id="1.20.1310.10">
    <property type="entry name" value="Cullin Repeats"/>
    <property type="match status" value="1"/>
</dbReference>
<dbReference type="InterPro" id="IPR036388">
    <property type="entry name" value="WH-like_DNA-bd_sf"/>
</dbReference>
<comment type="similarity">
    <text evidence="1 2">Belongs to the cullin family.</text>
</comment>
<protein>
    <submittedName>
        <fullName evidence="4">Cullin family protein</fullName>
    </submittedName>
</protein>
<feature type="domain" description="Cullin family profile" evidence="3">
    <location>
        <begin position="394"/>
        <end position="639"/>
    </location>
</feature>
<comment type="caution">
    <text evidence="4">The sequence shown here is derived from an EMBL/GenBank/DDBJ whole genome shotgun (WGS) entry which is preliminary data.</text>
</comment>
<organism evidence="4 5">
    <name type="scientific">Tritrichomonas foetus</name>
    <dbReference type="NCBI Taxonomy" id="1144522"/>
    <lineage>
        <taxon>Eukaryota</taxon>
        <taxon>Metamonada</taxon>
        <taxon>Parabasalia</taxon>
        <taxon>Tritrichomonadida</taxon>
        <taxon>Tritrichomonadidae</taxon>
        <taxon>Tritrichomonas</taxon>
    </lineage>
</organism>
<evidence type="ECO:0000256" key="2">
    <source>
        <dbReference type="RuleBase" id="RU003829"/>
    </source>
</evidence>
<dbReference type="InterPro" id="IPR016158">
    <property type="entry name" value="Cullin_homology"/>
</dbReference>
<dbReference type="InterPro" id="IPR045093">
    <property type="entry name" value="Cullin"/>
</dbReference>
<evidence type="ECO:0000313" key="4">
    <source>
        <dbReference type="EMBL" id="OHT06022.1"/>
    </source>
</evidence>
<dbReference type="Proteomes" id="UP000179807">
    <property type="component" value="Unassembled WGS sequence"/>
</dbReference>
<dbReference type="OrthoDB" id="27073at2759"/>
<reference evidence="4" key="1">
    <citation type="submission" date="2016-10" db="EMBL/GenBank/DDBJ databases">
        <authorList>
            <person name="Benchimol M."/>
            <person name="Almeida L.G."/>
            <person name="Vasconcelos A.T."/>
            <person name="Perreira-Neves A."/>
            <person name="Rosa I.A."/>
            <person name="Tasca T."/>
            <person name="Bogo M.R."/>
            <person name="de Souza W."/>
        </authorList>
    </citation>
    <scope>NUCLEOTIDE SEQUENCE [LARGE SCALE GENOMIC DNA]</scope>
    <source>
        <strain evidence="4">K</strain>
    </source>
</reference>
<proteinExistence type="inferred from homology"/>